<name>A0ABV3K087_STRON</name>
<evidence type="ECO:0000313" key="2">
    <source>
        <dbReference type="Proteomes" id="UP001552594"/>
    </source>
</evidence>
<gene>
    <name evidence="1" type="ORF">AB0L16_19185</name>
</gene>
<dbReference type="Proteomes" id="UP001552594">
    <property type="component" value="Unassembled WGS sequence"/>
</dbReference>
<organism evidence="1 2">
    <name type="scientific">Streptomyces orinoci</name>
    <name type="common">Streptoverticillium orinoci</name>
    <dbReference type="NCBI Taxonomy" id="67339"/>
    <lineage>
        <taxon>Bacteria</taxon>
        <taxon>Bacillati</taxon>
        <taxon>Actinomycetota</taxon>
        <taxon>Actinomycetes</taxon>
        <taxon>Kitasatosporales</taxon>
        <taxon>Streptomycetaceae</taxon>
        <taxon>Streptomyces</taxon>
    </lineage>
</organism>
<comment type="caution">
    <text evidence="1">The sequence shown here is derived from an EMBL/GenBank/DDBJ whole genome shotgun (WGS) entry which is preliminary data.</text>
</comment>
<accession>A0ABV3K087</accession>
<keyword evidence="2" id="KW-1185">Reference proteome</keyword>
<proteinExistence type="predicted"/>
<sequence length="79" mass="9418">MFLDHYGSFAEAERQLWRATARGWHLYPVPLPRPANHYRRYAVEVTELCVRRALAEEEHARAEFLQPYIAADRAARHRR</sequence>
<evidence type="ECO:0000313" key="1">
    <source>
        <dbReference type="EMBL" id="MEV5508562.1"/>
    </source>
</evidence>
<dbReference type="EMBL" id="JBFAUK010000014">
    <property type="protein sequence ID" value="MEV5508562.1"/>
    <property type="molecule type" value="Genomic_DNA"/>
</dbReference>
<protein>
    <submittedName>
        <fullName evidence="1">Uncharacterized protein</fullName>
    </submittedName>
</protein>
<reference evidence="1 2" key="1">
    <citation type="submission" date="2024-06" db="EMBL/GenBank/DDBJ databases">
        <title>The Natural Products Discovery Center: Release of the First 8490 Sequenced Strains for Exploring Actinobacteria Biosynthetic Diversity.</title>
        <authorList>
            <person name="Kalkreuter E."/>
            <person name="Kautsar S.A."/>
            <person name="Yang D."/>
            <person name="Bader C.D."/>
            <person name="Teijaro C.N."/>
            <person name="Fluegel L."/>
            <person name="Davis C.M."/>
            <person name="Simpson J.R."/>
            <person name="Lauterbach L."/>
            <person name="Steele A.D."/>
            <person name="Gui C."/>
            <person name="Meng S."/>
            <person name="Li G."/>
            <person name="Viehrig K."/>
            <person name="Ye F."/>
            <person name="Su P."/>
            <person name="Kiefer A.F."/>
            <person name="Nichols A."/>
            <person name="Cepeda A.J."/>
            <person name="Yan W."/>
            <person name="Fan B."/>
            <person name="Jiang Y."/>
            <person name="Adhikari A."/>
            <person name="Zheng C.-J."/>
            <person name="Schuster L."/>
            <person name="Cowan T.M."/>
            <person name="Smanski M.J."/>
            <person name="Chevrette M.G."/>
            <person name="De Carvalho L.P.S."/>
            <person name="Shen B."/>
        </authorList>
    </citation>
    <scope>NUCLEOTIDE SEQUENCE [LARGE SCALE GENOMIC DNA]</scope>
    <source>
        <strain evidence="1 2">NPDC052347</strain>
    </source>
</reference>
<dbReference type="RefSeq" id="WP_153068614.1">
    <property type="nucleotide sequence ID" value="NZ_JBFAUK010000014.1"/>
</dbReference>